<evidence type="ECO:0000313" key="5">
    <source>
        <dbReference type="EMBL" id="EFQ03477.1"/>
    </source>
</evidence>
<name>E2ZDY1_9FIRM</name>
<evidence type="ECO:0000256" key="3">
    <source>
        <dbReference type="ARBA" id="ARBA00023163"/>
    </source>
</evidence>
<keyword evidence="6" id="KW-1185">Reference proteome</keyword>
<dbReference type="PANTHER" id="PTHR30146">
    <property type="entry name" value="LACI-RELATED TRANSCRIPTIONAL REPRESSOR"/>
    <property type="match status" value="1"/>
</dbReference>
<evidence type="ECO:0000259" key="4">
    <source>
        <dbReference type="PROSITE" id="PS50932"/>
    </source>
</evidence>
<protein>
    <submittedName>
        <fullName evidence="5">Transcriptional regulator, LacI family</fullName>
    </submittedName>
</protein>
<dbReference type="Proteomes" id="UP000003195">
    <property type="component" value="Unassembled WGS sequence"/>
</dbReference>
<evidence type="ECO:0000256" key="2">
    <source>
        <dbReference type="ARBA" id="ARBA00023125"/>
    </source>
</evidence>
<keyword evidence="3" id="KW-0804">Transcription</keyword>
<dbReference type="GO" id="GO:0000976">
    <property type="term" value="F:transcription cis-regulatory region binding"/>
    <property type="evidence" value="ECO:0007669"/>
    <property type="project" value="TreeGrafter"/>
</dbReference>
<feature type="domain" description="HTH lacI-type" evidence="4">
    <location>
        <begin position="17"/>
        <end position="74"/>
    </location>
</feature>
<dbReference type="STRING" id="706434.HMPREF9429_01683"/>
<dbReference type="EMBL" id="AECS01000040">
    <property type="protein sequence ID" value="EFQ03477.1"/>
    <property type="molecule type" value="Genomic_DNA"/>
</dbReference>
<proteinExistence type="predicted"/>
<dbReference type="Pfam" id="PF13377">
    <property type="entry name" value="Peripla_BP_3"/>
    <property type="match status" value="1"/>
</dbReference>
<dbReference type="InterPro" id="IPR000843">
    <property type="entry name" value="HTH_LacI"/>
</dbReference>
<evidence type="ECO:0000256" key="1">
    <source>
        <dbReference type="ARBA" id="ARBA00023015"/>
    </source>
</evidence>
<comment type="caution">
    <text evidence="5">The sequence shown here is derived from an EMBL/GenBank/DDBJ whole genome shotgun (WGS) entry which is preliminary data.</text>
</comment>
<dbReference type="PROSITE" id="PS00356">
    <property type="entry name" value="HTH_LACI_1"/>
    <property type="match status" value="1"/>
</dbReference>
<dbReference type="PROSITE" id="PS50932">
    <property type="entry name" value="HTH_LACI_2"/>
    <property type="match status" value="1"/>
</dbReference>
<sequence>MYLYGRIIIKKVTQIMPTIKDIAKAADVSIATVSIVLNGKGKERKISGETQKRILEIAHKMNYVPNQSAKKLRVTGGDSYSVAFYWATDFRINYLARITLGLQREIMKYDKPIHLTVVPYKVDELQKQLEVEQNRFFNGIIIANMSEKDMEYLENSDFPCPIVLFNRTSEKYGCVTMDNYEIGRSVGRHLLNKGCIHPGVLTHDTSFPIMRMWMDGFLEVFAQAGYPVSDDDIFLCDQSLADAVKVCKELIHRDRMPQALFCESDVLAHGVLYGCHNEGISIPHDLEVFTVGITMPEINDFSIPSLSRIDIPMGKIGEECMKMIIDLIEKKRTLPLVTYIEGEKIIADSSPENRSFQPL</sequence>
<dbReference type="CDD" id="cd01392">
    <property type="entry name" value="HTH_LacI"/>
    <property type="match status" value="1"/>
</dbReference>
<dbReference type="SMART" id="SM00354">
    <property type="entry name" value="HTH_LACI"/>
    <property type="match status" value="1"/>
</dbReference>
<dbReference type="Gene3D" id="3.40.50.2300">
    <property type="match status" value="2"/>
</dbReference>
<dbReference type="InterPro" id="IPR028082">
    <property type="entry name" value="Peripla_BP_I"/>
</dbReference>
<evidence type="ECO:0000313" key="6">
    <source>
        <dbReference type="Proteomes" id="UP000003195"/>
    </source>
</evidence>
<dbReference type="PANTHER" id="PTHR30146:SF24">
    <property type="entry name" value="XYLOSE OPERON REGULATORY PROTEIN"/>
    <property type="match status" value="1"/>
</dbReference>
<keyword evidence="2" id="KW-0238">DNA-binding</keyword>
<dbReference type="HOGENOM" id="CLU_037628_6_2_9"/>
<keyword evidence="1" id="KW-0805">Transcription regulation</keyword>
<dbReference type="eggNOG" id="COG1609">
    <property type="taxonomic scope" value="Bacteria"/>
</dbReference>
<dbReference type="SUPFAM" id="SSF53822">
    <property type="entry name" value="Periplasmic binding protein-like I"/>
    <property type="match status" value="1"/>
</dbReference>
<organism evidence="5 6">
    <name type="scientific">Megasphaera micronuciformis F0359</name>
    <dbReference type="NCBI Taxonomy" id="706434"/>
    <lineage>
        <taxon>Bacteria</taxon>
        <taxon>Bacillati</taxon>
        <taxon>Bacillota</taxon>
        <taxon>Negativicutes</taxon>
        <taxon>Veillonellales</taxon>
        <taxon>Veillonellaceae</taxon>
        <taxon>Megasphaera</taxon>
    </lineage>
</organism>
<accession>E2ZDY1</accession>
<dbReference type="AlphaFoldDB" id="E2ZDY1"/>
<reference evidence="5 6" key="1">
    <citation type="submission" date="2010-08" db="EMBL/GenBank/DDBJ databases">
        <authorList>
            <person name="Weinstock G."/>
            <person name="Sodergren E."/>
            <person name="Clifton S."/>
            <person name="Fulton L."/>
            <person name="Fulton B."/>
            <person name="Courtney L."/>
            <person name="Fronick C."/>
            <person name="Harrison M."/>
            <person name="Strong C."/>
            <person name="Farmer C."/>
            <person name="Delahaunty K."/>
            <person name="Markovic C."/>
            <person name="Hall O."/>
            <person name="Minx P."/>
            <person name="Tomlinson C."/>
            <person name="Mitreva M."/>
            <person name="Hou S."/>
            <person name="Chen J."/>
            <person name="Wollam A."/>
            <person name="Pepin K.H."/>
            <person name="Johnson M."/>
            <person name="Bhonagiri V."/>
            <person name="Zhang X."/>
            <person name="Suruliraj S."/>
            <person name="Warren W."/>
            <person name="Chinwalla A."/>
            <person name="Mardis E.R."/>
            <person name="Wilson R.K."/>
        </authorList>
    </citation>
    <scope>NUCLEOTIDE SEQUENCE [LARGE SCALE GENOMIC DNA]</scope>
    <source>
        <strain evidence="5 6">F0359</strain>
    </source>
</reference>
<dbReference type="SUPFAM" id="SSF47413">
    <property type="entry name" value="lambda repressor-like DNA-binding domains"/>
    <property type="match status" value="1"/>
</dbReference>
<gene>
    <name evidence="5" type="ORF">HMPREF9429_01683</name>
</gene>
<dbReference type="Gene3D" id="1.10.260.40">
    <property type="entry name" value="lambda repressor-like DNA-binding domains"/>
    <property type="match status" value="1"/>
</dbReference>
<dbReference type="GO" id="GO:0003700">
    <property type="term" value="F:DNA-binding transcription factor activity"/>
    <property type="evidence" value="ECO:0007669"/>
    <property type="project" value="TreeGrafter"/>
</dbReference>
<dbReference type="Pfam" id="PF00356">
    <property type="entry name" value="LacI"/>
    <property type="match status" value="1"/>
</dbReference>
<dbReference type="InterPro" id="IPR010982">
    <property type="entry name" value="Lambda_DNA-bd_dom_sf"/>
</dbReference>
<dbReference type="InterPro" id="IPR046335">
    <property type="entry name" value="LacI/GalR-like_sensor"/>
</dbReference>